<dbReference type="SUPFAM" id="SSF53850">
    <property type="entry name" value="Periplasmic binding protein-like II"/>
    <property type="match status" value="1"/>
</dbReference>
<name>A0ABY5Y1Y2_9BACT</name>
<comment type="similarity">
    <text evidence="1">Belongs to the LysR transcriptional regulatory family.</text>
</comment>
<dbReference type="InterPro" id="IPR036388">
    <property type="entry name" value="WH-like_DNA-bd_sf"/>
</dbReference>
<evidence type="ECO:0000313" key="6">
    <source>
        <dbReference type="EMBL" id="UWX05258.1"/>
    </source>
</evidence>
<dbReference type="InterPro" id="IPR000847">
    <property type="entry name" value="LysR_HTH_N"/>
</dbReference>
<protein>
    <submittedName>
        <fullName evidence="6">LysR family transcriptional regulator</fullName>
    </submittedName>
</protein>
<dbReference type="Gene3D" id="3.40.190.10">
    <property type="entry name" value="Periplasmic binding protein-like II"/>
    <property type="match status" value="2"/>
</dbReference>
<dbReference type="PROSITE" id="PS50931">
    <property type="entry name" value="HTH_LYSR"/>
    <property type="match status" value="1"/>
</dbReference>
<reference evidence="6" key="1">
    <citation type="submission" date="2020-12" db="EMBL/GenBank/DDBJ databases">
        <title>Taurinivorans muris gen. nov., sp. nov., fundamental and realized metabolic niche of a ubiquitous sulfidogenic bacterium in the murine intestine.</title>
        <authorList>
            <person name="Ye H."/>
            <person name="Hanson B.T."/>
            <person name="Loy A."/>
        </authorList>
    </citation>
    <scope>NUCLEOTIDE SEQUENCE</scope>
    <source>
        <strain evidence="6">LT0009</strain>
    </source>
</reference>
<keyword evidence="2" id="KW-0805">Transcription regulation</keyword>
<dbReference type="Pfam" id="PF00126">
    <property type="entry name" value="HTH_1"/>
    <property type="match status" value="1"/>
</dbReference>
<dbReference type="SUPFAM" id="SSF46785">
    <property type="entry name" value="Winged helix' DNA-binding domain"/>
    <property type="match status" value="1"/>
</dbReference>
<feature type="domain" description="HTH lysR-type" evidence="5">
    <location>
        <begin position="1"/>
        <end position="58"/>
    </location>
</feature>
<keyword evidence="7" id="KW-1185">Reference proteome</keyword>
<dbReference type="InterPro" id="IPR036390">
    <property type="entry name" value="WH_DNA-bd_sf"/>
</dbReference>
<evidence type="ECO:0000256" key="2">
    <source>
        <dbReference type="ARBA" id="ARBA00023015"/>
    </source>
</evidence>
<keyword evidence="4" id="KW-0804">Transcription</keyword>
<accession>A0ABY5Y1Y2</accession>
<organism evidence="6 7">
    <name type="scientific">Taurinivorans muris</name>
    <dbReference type="NCBI Taxonomy" id="2787751"/>
    <lineage>
        <taxon>Bacteria</taxon>
        <taxon>Pseudomonadati</taxon>
        <taxon>Thermodesulfobacteriota</taxon>
        <taxon>Desulfovibrionia</taxon>
        <taxon>Desulfovibrionales</taxon>
        <taxon>Desulfovibrionaceae</taxon>
        <taxon>Taurinivorans</taxon>
    </lineage>
</organism>
<dbReference type="PRINTS" id="PR00039">
    <property type="entry name" value="HTHLYSR"/>
</dbReference>
<keyword evidence="3" id="KW-0238">DNA-binding</keyword>
<evidence type="ECO:0000259" key="5">
    <source>
        <dbReference type="PROSITE" id="PS50931"/>
    </source>
</evidence>
<proteinExistence type="inferred from homology"/>
<dbReference type="Proteomes" id="UP001058120">
    <property type="component" value="Chromosome"/>
</dbReference>
<dbReference type="EMBL" id="CP065938">
    <property type="protein sequence ID" value="UWX05258.1"/>
    <property type="molecule type" value="Genomic_DNA"/>
</dbReference>
<dbReference type="InterPro" id="IPR005119">
    <property type="entry name" value="LysR_subst-bd"/>
</dbReference>
<dbReference type="PANTHER" id="PTHR30346">
    <property type="entry name" value="TRANSCRIPTIONAL DUAL REGULATOR HCAR-RELATED"/>
    <property type="match status" value="1"/>
</dbReference>
<dbReference type="PANTHER" id="PTHR30346:SF0">
    <property type="entry name" value="HCA OPERON TRANSCRIPTIONAL ACTIVATOR HCAR"/>
    <property type="match status" value="1"/>
</dbReference>
<gene>
    <name evidence="6" type="ORF">JBF11_07305</name>
</gene>
<evidence type="ECO:0000256" key="3">
    <source>
        <dbReference type="ARBA" id="ARBA00023125"/>
    </source>
</evidence>
<dbReference type="CDD" id="cd05466">
    <property type="entry name" value="PBP2_LTTR_substrate"/>
    <property type="match status" value="1"/>
</dbReference>
<sequence>MTIQQLKYIIAVVENGSITEAAKKLYISQPSLSNAIKDIEKEADITIFIRSRSGIALSKEGAEFVGYARQVIQQMELLEDKYISHLPPKTRFGVSTQHYTFTTNAFVEMVEQFGQERFEFILNETQLHQIIKDVKNQFSDLGILYLCKNNEAVIRRTLEEAKLVFYELFTAKPHVFMRSAHPLAEKQFVTLKELEQYPRLNFIQGNYESSYFAEELFSAVPTEKIIKVSDRGAIVNLMIGMDAYTISSGIFPRYLQGDTIIAVPLAEDEKMHIGYILNEKQELSELGRLYVNALKKYGNPSI</sequence>
<dbReference type="Gene3D" id="1.10.10.10">
    <property type="entry name" value="Winged helix-like DNA-binding domain superfamily/Winged helix DNA-binding domain"/>
    <property type="match status" value="1"/>
</dbReference>
<dbReference type="Pfam" id="PF03466">
    <property type="entry name" value="LysR_substrate"/>
    <property type="match status" value="1"/>
</dbReference>
<evidence type="ECO:0000256" key="1">
    <source>
        <dbReference type="ARBA" id="ARBA00009437"/>
    </source>
</evidence>
<dbReference type="RefSeq" id="WP_334314828.1">
    <property type="nucleotide sequence ID" value="NZ_CP065938.1"/>
</dbReference>
<evidence type="ECO:0000313" key="7">
    <source>
        <dbReference type="Proteomes" id="UP001058120"/>
    </source>
</evidence>
<evidence type="ECO:0000256" key="4">
    <source>
        <dbReference type="ARBA" id="ARBA00023163"/>
    </source>
</evidence>